<evidence type="ECO:0000313" key="3">
    <source>
        <dbReference type="Proteomes" id="UP000663832"/>
    </source>
</evidence>
<gene>
    <name evidence="2" type="ORF">BJG266_LOCUS10056</name>
    <name evidence="1" type="ORF">QVE165_LOCUS3690</name>
</gene>
<dbReference type="InterPro" id="IPR039421">
    <property type="entry name" value="Type_1_exporter"/>
</dbReference>
<dbReference type="EMBL" id="CAJNOI010000034">
    <property type="protein sequence ID" value="CAF0893024.1"/>
    <property type="molecule type" value="Genomic_DNA"/>
</dbReference>
<name>A0A813S6S5_9BILA</name>
<sequence>MCASEVIKHTRTVVALHQENHLINTFEQFFDHEFKVFAVLQAAIGSFGLSTIQNSDKIIVIDKGQMKEEGTHNELLKLNGIYSKMVNSQNKST</sequence>
<dbReference type="SUPFAM" id="SSF52540">
    <property type="entry name" value="P-loop containing nucleoside triphosphate hydrolases"/>
    <property type="match status" value="1"/>
</dbReference>
<evidence type="ECO:0000313" key="2">
    <source>
        <dbReference type="EMBL" id="CAF0893024.1"/>
    </source>
</evidence>
<dbReference type="AlphaFoldDB" id="A0A813S6S5"/>
<keyword evidence="3" id="KW-1185">Reference proteome</keyword>
<comment type="caution">
    <text evidence="1">The sequence shown here is derived from an EMBL/GenBank/DDBJ whole genome shotgun (WGS) entry which is preliminary data.</text>
</comment>
<dbReference type="Proteomes" id="UP000663877">
    <property type="component" value="Unassembled WGS sequence"/>
</dbReference>
<organism evidence="1 3">
    <name type="scientific">Adineta steineri</name>
    <dbReference type="NCBI Taxonomy" id="433720"/>
    <lineage>
        <taxon>Eukaryota</taxon>
        <taxon>Metazoa</taxon>
        <taxon>Spiralia</taxon>
        <taxon>Gnathifera</taxon>
        <taxon>Rotifera</taxon>
        <taxon>Eurotatoria</taxon>
        <taxon>Bdelloidea</taxon>
        <taxon>Adinetida</taxon>
        <taxon>Adinetidae</taxon>
        <taxon>Adineta</taxon>
    </lineage>
</organism>
<dbReference type="PANTHER" id="PTHR43394:SF1">
    <property type="entry name" value="ATP-BINDING CASSETTE SUB-FAMILY B MEMBER 10, MITOCHONDRIAL"/>
    <property type="match status" value="1"/>
</dbReference>
<dbReference type="Proteomes" id="UP000663832">
    <property type="component" value="Unassembled WGS sequence"/>
</dbReference>
<dbReference type="EMBL" id="CAJNOM010000013">
    <property type="protein sequence ID" value="CAF0790866.1"/>
    <property type="molecule type" value="Genomic_DNA"/>
</dbReference>
<evidence type="ECO:0000313" key="1">
    <source>
        <dbReference type="EMBL" id="CAF0790866.1"/>
    </source>
</evidence>
<dbReference type="Gene3D" id="3.40.50.300">
    <property type="entry name" value="P-loop containing nucleotide triphosphate hydrolases"/>
    <property type="match status" value="1"/>
</dbReference>
<dbReference type="PANTHER" id="PTHR43394">
    <property type="entry name" value="ATP-DEPENDENT PERMEASE MDL1, MITOCHONDRIAL"/>
    <property type="match status" value="1"/>
</dbReference>
<protein>
    <submittedName>
        <fullName evidence="1">Uncharacterized protein</fullName>
    </submittedName>
</protein>
<dbReference type="InterPro" id="IPR027417">
    <property type="entry name" value="P-loop_NTPase"/>
</dbReference>
<proteinExistence type="predicted"/>
<dbReference type="OrthoDB" id="6500128at2759"/>
<reference evidence="1" key="1">
    <citation type="submission" date="2021-02" db="EMBL/GenBank/DDBJ databases">
        <authorList>
            <person name="Nowell W R."/>
        </authorList>
    </citation>
    <scope>NUCLEOTIDE SEQUENCE</scope>
</reference>
<accession>A0A813S6S5</accession>
<dbReference type="GO" id="GO:0015421">
    <property type="term" value="F:ABC-type oligopeptide transporter activity"/>
    <property type="evidence" value="ECO:0007669"/>
    <property type="project" value="TreeGrafter"/>
</dbReference>